<keyword evidence="1" id="KW-1133">Transmembrane helix</keyword>
<dbReference type="eggNOG" id="ENOG50313DK">
    <property type="taxonomic scope" value="Bacteria"/>
</dbReference>
<keyword evidence="3" id="KW-1185">Reference proteome</keyword>
<proteinExistence type="predicted"/>
<evidence type="ECO:0000313" key="2">
    <source>
        <dbReference type="EMBL" id="ADB34220.1"/>
    </source>
</evidence>
<feature type="transmembrane region" description="Helical" evidence="1">
    <location>
        <begin position="21"/>
        <end position="43"/>
    </location>
</feature>
<feature type="transmembrane region" description="Helical" evidence="1">
    <location>
        <begin position="107"/>
        <end position="126"/>
    </location>
</feature>
<dbReference type="OrthoDB" id="4566092at2"/>
<evidence type="ECO:0000256" key="1">
    <source>
        <dbReference type="SAM" id="Phobius"/>
    </source>
</evidence>
<keyword evidence="1" id="KW-0812">Transmembrane</keyword>
<gene>
    <name evidence="2" type="ordered locus">Kfla_5205</name>
</gene>
<sequence>MSTQSITATGTTVQSRSLTQVIRLDAVASGALGVVLLGAGWALDGPLGLPTALSVGAGAFLLAWTAALLLIARGPAMKRTAVLEVIGVNAVWVAASLAALVTVDLTGLGIAFVLAQAAAVGVFTELQVTALRKAH</sequence>
<evidence type="ECO:0000313" key="3">
    <source>
        <dbReference type="Proteomes" id="UP000007967"/>
    </source>
</evidence>
<feature type="transmembrane region" description="Helical" evidence="1">
    <location>
        <begin position="49"/>
        <end position="70"/>
    </location>
</feature>
<organism evidence="2 3">
    <name type="scientific">Kribbella flavida (strain DSM 17836 / JCM 10339 / NBRC 14399)</name>
    <dbReference type="NCBI Taxonomy" id="479435"/>
    <lineage>
        <taxon>Bacteria</taxon>
        <taxon>Bacillati</taxon>
        <taxon>Actinomycetota</taxon>
        <taxon>Actinomycetes</taxon>
        <taxon>Propionibacteriales</taxon>
        <taxon>Kribbellaceae</taxon>
        <taxon>Kribbella</taxon>
    </lineage>
</organism>
<dbReference type="Proteomes" id="UP000007967">
    <property type="component" value="Chromosome"/>
</dbReference>
<evidence type="ECO:0008006" key="4">
    <source>
        <dbReference type="Google" id="ProtNLM"/>
    </source>
</evidence>
<protein>
    <recommendedName>
        <fullName evidence="4">Integral membrane protein</fullName>
    </recommendedName>
</protein>
<dbReference type="KEGG" id="kfl:Kfla_5205"/>
<keyword evidence="1" id="KW-0472">Membrane</keyword>
<dbReference type="HOGENOM" id="CLU_134369_1_1_11"/>
<accession>D2Q4W5</accession>
<dbReference type="EMBL" id="CP001736">
    <property type="protein sequence ID" value="ADB34220.1"/>
    <property type="molecule type" value="Genomic_DNA"/>
</dbReference>
<dbReference type="RefSeq" id="WP_012922774.1">
    <property type="nucleotide sequence ID" value="NC_013729.1"/>
</dbReference>
<feature type="transmembrane region" description="Helical" evidence="1">
    <location>
        <begin position="82"/>
        <end position="101"/>
    </location>
</feature>
<reference evidence="2 3" key="2">
    <citation type="journal article" date="2010" name="Stand. Genomic Sci.">
        <title>Complete genome sequence of Kribbella flavida type strain (IFO 14399).</title>
        <authorList>
            <person name="Pukall R."/>
            <person name="Lapidus A."/>
            <person name="Glavina Del Rio T."/>
            <person name="Copeland A."/>
            <person name="Tice H."/>
            <person name="Cheng J.-F."/>
            <person name="Lucas S."/>
            <person name="Chen F."/>
            <person name="Nolan M."/>
            <person name="LaButti K."/>
            <person name="Pati A."/>
            <person name="Ivanova N."/>
            <person name="Mavrommatis K."/>
            <person name="Mikhailova N."/>
            <person name="Pitluck S."/>
            <person name="Bruce D."/>
            <person name="Goodwin L."/>
            <person name="Land M."/>
            <person name="Hauser L."/>
            <person name="Chang Y.-J."/>
            <person name="Jeffries C.D."/>
            <person name="Chen A."/>
            <person name="Palaniappan K."/>
            <person name="Chain P."/>
            <person name="Rohde M."/>
            <person name="Goeker M."/>
            <person name="Bristow J."/>
            <person name="Eisen J.A."/>
            <person name="Markowitz V."/>
            <person name="Hugenholtz P."/>
            <person name="Kyrpides N.C."/>
            <person name="Klenk H.-P."/>
            <person name="Brettin T."/>
        </authorList>
    </citation>
    <scope>NUCLEOTIDE SEQUENCE [LARGE SCALE GENOMIC DNA]</scope>
    <source>
        <strain evidence="3">DSM 17836 / JCM 10339 / NBRC 14399</strain>
    </source>
</reference>
<name>D2Q4W5_KRIFD</name>
<dbReference type="AlphaFoldDB" id="D2Q4W5"/>
<reference evidence="3" key="1">
    <citation type="submission" date="2009-09" db="EMBL/GenBank/DDBJ databases">
        <title>The complete genome of Kribbella flavida DSM 17836.</title>
        <authorList>
            <consortium name="US DOE Joint Genome Institute (JGI-PGF)"/>
            <person name="Lucas S."/>
            <person name="Copeland A."/>
            <person name="Lapidus A."/>
            <person name="Glavina del Rio T."/>
            <person name="Dalin E."/>
            <person name="Tice H."/>
            <person name="Bruce D."/>
            <person name="Goodwin L."/>
            <person name="Pitluck S."/>
            <person name="Kyrpides N."/>
            <person name="Mavromatis K."/>
            <person name="Ivanova N."/>
            <person name="Saunders E."/>
            <person name="Brettin T."/>
            <person name="Detter J.C."/>
            <person name="Han C."/>
            <person name="Larimer F."/>
            <person name="Land M."/>
            <person name="Hauser L."/>
            <person name="Markowitz V."/>
            <person name="Cheng J.-F."/>
            <person name="Hugenholtz P."/>
            <person name="Woyke T."/>
            <person name="Wu D."/>
            <person name="Pukall R."/>
            <person name="Klenk H.-P."/>
            <person name="Eisen J.A."/>
        </authorList>
    </citation>
    <scope>NUCLEOTIDE SEQUENCE [LARGE SCALE GENOMIC DNA]</scope>
    <source>
        <strain evidence="3">DSM 17836 / JCM 10339 / NBRC 14399</strain>
    </source>
</reference>